<dbReference type="SUPFAM" id="SSF53901">
    <property type="entry name" value="Thiolase-like"/>
    <property type="match status" value="1"/>
</dbReference>
<dbReference type="Gene3D" id="3.40.47.10">
    <property type="match status" value="1"/>
</dbReference>
<dbReference type="AlphaFoldDB" id="A0A382PY64"/>
<proteinExistence type="predicted"/>
<feature type="domain" description="Hydroxymethylglutaryl-coenzyme A synthase N-terminal" evidence="2">
    <location>
        <begin position="7"/>
        <end position="168"/>
    </location>
</feature>
<sequence>MRANLPTVGLSAMSLYLPSLRVELSDWCEWTGQSPEKVSAVVGESFRLPAPDESVYTMAATAVLRLLVDQDLDASEIGYLVLATESGNDNAVGAPIVKGMVDDALRSMGRAPLSRHAEAYEVKQACLAGMYALKSALRWAILDGAGAKAIVVSADIAEYERGSTGEPTQG</sequence>
<keyword evidence="1" id="KW-0808">Transferase</keyword>
<organism evidence="3">
    <name type="scientific">marine metagenome</name>
    <dbReference type="NCBI Taxonomy" id="408172"/>
    <lineage>
        <taxon>unclassified sequences</taxon>
        <taxon>metagenomes</taxon>
        <taxon>ecological metagenomes</taxon>
    </lineage>
</organism>
<dbReference type="GO" id="GO:0004421">
    <property type="term" value="F:hydroxymethylglutaryl-CoA synthase activity"/>
    <property type="evidence" value="ECO:0007669"/>
    <property type="project" value="TreeGrafter"/>
</dbReference>
<evidence type="ECO:0000256" key="1">
    <source>
        <dbReference type="ARBA" id="ARBA00022679"/>
    </source>
</evidence>
<evidence type="ECO:0000313" key="3">
    <source>
        <dbReference type="EMBL" id="SVC78293.1"/>
    </source>
</evidence>
<dbReference type="InterPro" id="IPR013528">
    <property type="entry name" value="HMG_CoA_synth_N"/>
</dbReference>
<dbReference type="Pfam" id="PF01154">
    <property type="entry name" value="HMG_CoA_synt_N"/>
    <property type="match status" value="1"/>
</dbReference>
<evidence type="ECO:0000259" key="2">
    <source>
        <dbReference type="Pfam" id="PF01154"/>
    </source>
</evidence>
<dbReference type="EMBL" id="UINC01110647">
    <property type="protein sequence ID" value="SVC78293.1"/>
    <property type="molecule type" value="Genomic_DNA"/>
</dbReference>
<gene>
    <name evidence="3" type="ORF">METZ01_LOCUS331147</name>
</gene>
<feature type="non-terminal residue" evidence="3">
    <location>
        <position position="170"/>
    </location>
</feature>
<name>A0A382PY64_9ZZZZ</name>
<accession>A0A382PY64</accession>
<dbReference type="GO" id="GO:0010142">
    <property type="term" value="P:farnesyl diphosphate biosynthetic process, mevalonate pathway"/>
    <property type="evidence" value="ECO:0007669"/>
    <property type="project" value="TreeGrafter"/>
</dbReference>
<dbReference type="PANTHER" id="PTHR43323:SF2">
    <property type="entry name" value="HYDROXYMETHYLGLUTARYL-COA SYNTHASE"/>
    <property type="match status" value="1"/>
</dbReference>
<dbReference type="PANTHER" id="PTHR43323">
    <property type="entry name" value="3-HYDROXY-3-METHYLGLUTARYL COENZYME A SYNTHASE"/>
    <property type="match status" value="1"/>
</dbReference>
<dbReference type="InterPro" id="IPR016039">
    <property type="entry name" value="Thiolase-like"/>
</dbReference>
<dbReference type="GO" id="GO:0006084">
    <property type="term" value="P:acetyl-CoA metabolic process"/>
    <property type="evidence" value="ECO:0007669"/>
    <property type="project" value="TreeGrafter"/>
</dbReference>
<protein>
    <recommendedName>
        <fullName evidence="2">Hydroxymethylglutaryl-coenzyme A synthase N-terminal domain-containing protein</fullName>
    </recommendedName>
</protein>
<reference evidence="3" key="1">
    <citation type="submission" date="2018-05" db="EMBL/GenBank/DDBJ databases">
        <authorList>
            <person name="Lanie J.A."/>
            <person name="Ng W.-L."/>
            <person name="Kazmierczak K.M."/>
            <person name="Andrzejewski T.M."/>
            <person name="Davidsen T.M."/>
            <person name="Wayne K.J."/>
            <person name="Tettelin H."/>
            <person name="Glass J.I."/>
            <person name="Rusch D."/>
            <person name="Podicherti R."/>
            <person name="Tsui H.-C.T."/>
            <person name="Winkler M.E."/>
        </authorList>
    </citation>
    <scope>NUCLEOTIDE SEQUENCE</scope>
</reference>